<sequence length="162" mass="18621">MGNIRVATPEDCINLAALSVLVWFDIYALEGVRSEYSKYALSTFTEAYFLDLLARPNYQCLVCEKDSTLQGFVLVNLESHYESEVNGYEVEKLYIHRLHQGQGLGKALLNDVAHRFGDVFWLYTWEENDANSFYIHIGLSLAGQYQFTFSQSKIVNNVYVYC</sequence>
<dbReference type="Pfam" id="PF00583">
    <property type="entry name" value="Acetyltransf_1"/>
    <property type="match status" value="1"/>
</dbReference>
<evidence type="ECO:0000313" key="2">
    <source>
        <dbReference type="EMBL" id="TMP44349.1"/>
    </source>
</evidence>
<dbReference type="AlphaFoldDB" id="A0A5S3XTV9"/>
<dbReference type="InterPro" id="IPR016181">
    <property type="entry name" value="Acyl_CoA_acyltransferase"/>
</dbReference>
<evidence type="ECO:0000313" key="5">
    <source>
        <dbReference type="Proteomes" id="UP000307706"/>
    </source>
</evidence>
<dbReference type="EMBL" id="PNCL01000022">
    <property type="protein sequence ID" value="TMP60756.1"/>
    <property type="molecule type" value="Genomic_DNA"/>
</dbReference>
<dbReference type="OrthoDB" id="143110at2"/>
<keyword evidence="4" id="KW-1185">Reference proteome</keyword>
<feature type="domain" description="N-acetyltransferase" evidence="1">
    <location>
        <begin position="13"/>
        <end position="162"/>
    </location>
</feature>
<dbReference type="Proteomes" id="UP000307706">
    <property type="component" value="Unassembled WGS sequence"/>
</dbReference>
<evidence type="ECO:0000259" key="1">
    <source>
        <dbReference type="PROSITE" id="PS51186"/>
    </source>
</evidence>
<dbReference type="EMBL" id="PNCK01000022">
    <property type="protein sequence ID" value="TMP44349.1"/>
    <property type="molecule type" value="Genomic_DNA"/>
</dbReference>
<evidence type="ECO:0000313" key="3">
    <source>
        <dbReference type="EMBL" id="TMP60756.1"/>
    </source>
</evidence>
<organism evidence="3 5">
    <name type="scientific">Pseudoalteromonas citrea</name>
    <dbReference type="NCBI Taxonomy" id="43655"/>
    <lineage>
        <taxon>Bacteria</taxon>
        <taxon>Pseudomonadati</taxon>
        <taxon>Pseudomonadota</taxon>
        <taxon>Gammaproteobacteria</taxon>
        <taxon>Alteromonadales</taxon>
        <taxon>Pseudoalteromonadaceae</taxon>
        <taxon>Pseudoalteromonas</taxon>
    </lineage>
</organism>
<keyword evidence="3" id="KW-0808">Transferase</keyword>
<evidence type="ECO:0000313" key="4">
    <source>
        <dbReference type="Proteomes" id="UP000305730"/>
    </source>
</evidence>
<reference evidence="5" key="2">
    <citation type="submission" date="2019-06" db="EMBL/GenBank/DDBJ databases">
        <title>Co-occurence of chitin degradation, pigmentation and bioactivity in marine Pseudoalteromonas.</title>
        <authorList>
            <person name="Sonnenschein E.C."/>
            <person name="Bech P.K."/>
        </authorList>
    </citation>
    <scope>NUCLEOTIDE SEQUENCE [LARGE SCALE GENOMIC DNA]</scope>
    <source>
        <strain evidence="5">S2231</strain>
    </source>
</reference>
<protein>
    <submittedName>
        <fullName evidence="3">N-acetyltransferase</fullName>
    </submittedName>
</protein>
<proteinExistence type="predicted"/>
<dbReference type="InterPro" id="IPR000182">
    <property type="entry name" value="GNAT_dom"/>
</dbReference>
<dbReference type="Gene3D" id="3.40.630.30">
    <property type="match status" value="1"/>
</dbReference>
<reference evidence="3" key="3">
    <citation type="submission" date="2019-09" db="EMBL/GenBank/DDBJ databases">
        <title>Co-occurence of chitin degradation, pigmentation and bioactivity in marine Pseudoalteromonas.</title>
        <authorList>
            <person name="Sonnenschein E.C."/>
            <person name="Bech P.K."/>
        </authorList>
    </citation>
    <scope>NUCLEOTIDE SEQUENCE</scope>
    <source>
        <strain evidence="3">S2231</strain>
        <strain evidence="2 4">S2233</strain>
    </source>
</reference>
<reference evidence="4 5" key="1">
    <citation type="submission" date="2017-12" db="EMBL/GenBank/DDBJ databases">
        <authorList>
            <person name="Paulsen S."/>
            <person name="Gram L.K."/>
        </authorList>
    </citation>
    <scope>NUCLEOTIDE SEQUENCE [LARGE SCALE GENOMIC DNA]</scope>
    <source>
        <strain evidence="3 5">S2231</strain>
        <strain evidence="2 4">S2233</strain>
    </source>
</reference>
<comment type="caution">
    <text evidence="3">The sequence shown here is derived from an EMBL/GenBank/DDBJ whole genome shotgun (WGS) entry which is preliminary data.</text>
</comment>
<gene>
    <name evidence="3" type="ORF">CWB96_06065</name>
    <name evidence="2" type="ORF">CWB97_06600</name>
</gene>
<dbReference type="Proteomes" id="UP000305730">
    <property type="component" value="Unassembled WGS sequence"/>
</dbReference>
<dbReference type="SUPFAM" id="SSF55729">
    <property type="entry name" value="Acyl-CoA N-acyltransferases (Nat)"/>
    <property type="match status" value="1"/>
</dbReference>
<dbReference type="CDD" id="cd04301">
    <property type="entry name" value="NAT_SF"/>
    <property type="match status" value="1"/>
</dbReference>
<accession>A0A5S3XTV9</accession>
<dbReference type="GO" id="GO:0016747">
    <property type="term" value="F:acyltransferase activity, transferring groups other than amino-acyl groups"/>
    <property type="evidence" value="ECO:0007669"/>
    <property type="project" value="InterPro"/>
</dbReference>
<dbReference type="RefSeq" id="WP_138595931.1">
    <property type="nucleotide sequence ID" value="NZ_PNCK01000022.1"/>
</dbReference>
<name>A0A5S3XTV9_9GAMM</name>
<dbReference type="PROSITE" id="PS51186">
    <property type="entry name" value="GNAT"/>
    <property type="match status" value="1"/>
</dbReference>